<dbReference type="SFLD" id="SFLDS00003">
    <property type="entry name" value="Haloacid_Dehalogenase"/>
    <property type="match status" value="1"/>
</dbReference>
<dbReference type="NCBIfam" id="TIGR01484">
    <property type="entry name" value="HAD-SF-IIB"/>
    <property type="match status" value="1"/>
</dbReference>
<keyword evidence="6 13" id="KW-0963">Cytoplasm</keyword>
<evidence type="ECO:0000256" key="3">
    <source>
        <dbReference type="ARBA" id="ARBA00009736"/>
    </source>
</evidence>
<comment type="function">
    <text evidence="13">Involved in the synthesis of the GDP-mannose and dolichol-phosphate-mannose required for a number of critical mannosyl transfer reactions.</text>
</comment>
<comment type="subcellular location">
    <subcellularLocation>
        <location evidence="1 13">Cytoplasm</location>
    </subcellularLocation>
</comment>
<keyword evidence="9 13" id="KW-0413">Isomerase</keyword>
<comment type="similarity">
    <text evidence="3 13">Belongs to the eukaryotic PMM family.</text>
</comment>
<dbReference type="SUPFAM" id="SSF56784">
    <property type="entry name" value="HAD-like"/>
    <property type="match status" value="1"/>
</dbReference>
<evidence type="ECO:0000256" key="2">
    <source>
        <dbReference type="ARBA" id="ARBA00004699"/>
    </source>
</evidence>
<evidence type="ECO:0000256" key="10">
    <source>
        <dbReference type="PIRSR" id="PIRSR605002-1"/>
    </source>
</evidence>
<feature type="active site" description="Proton donor/acceptor" evidence="10">
    <location>
        <position position="35"/>
    </location>
</feature>
<reference evidence="15" key="1">
    <citation type="submission" date="2023-10" db="EMBL/GenBank/DDBJ databases">
        <title>Genome assembly of Pristionchus species.</title>
        <authorList>
            <person name="Yoshida K."/>
            <person name="Sommer R.J."/>
        </authorList>
    </citation>
    <scope>NUCLEOTIDE SEQUENCE</scope>
    <source>
        <strain evidence="15">RS5133</strain>
    </source>
</reference>
<dbReference type="GO" id="GO:0006013">
    <property type="term" value="P:mannose metabolic process"/>
    <property type="evidence" value="ECO:0007669"/>
    <property type="project" value="TreeGrafter"/>
</dbReference>
<dbReference type="AlphaFoldDB" id="A0AAV5WZJ4"/>
<evidence type="ECO:0000313" key="16">
    <source>
        <dbReference type="Proteomes" id="UP001432322"/>
    </source>
</evidence>
<dbReference type="InterPro" id="IPR006379">
    <property type="entry name" value="HAD-SF_hydro_IIB"/>
</dbReference>
<feature type="binding site" evidence="12">
    <location>
        <position position="245"/>
    </location>
    <ligand>
        <name>Mg(2+)</name>
        <dbReference type="ChEBI" id="CHEBI:18420"/>
        <label>1</label>
    </ligand>
</feature>
<keyword evidence="7 12" id="KW-0479">Metal-binding</keyword>
<comment type="subunit">
    <text evidence="4 13">Homodimer.</text>
</comment>
<feature type="binding site" evidence="11">
    <location>
        <position position="148"/>
    </location>
    <ligand>
        <name>alpha-D-mannose 1-phosphate</name>
        <dbReference type="ChEBI" id="CHEBI:58409"/>
    </ligand>
</feature>
<feature type="binding site" evidence="12">
    <location>
        <position position="233"/>
    </location>
    <ligand>
        <name>Mg(2+)</name>
        <dbReference type="ChEBI" id="CHEBI:18420"/>
        <label>1</label>
    </ligand>
</feature>
<sequence>IEILVRLLPSSLLPLLVRMSSAAPSKLPLLLFDVDGTLTMPRLDMTPQMRDFLQALRSKGVPLAVVGGSDLKKVTEQLGNSLEDVQSRFDYVFTENGLVGFKGTTAFPITSIQSRYGEAELQKLINWVLGYFSRLELPCKRGNFVEFRSGMLNFSPIGRSCSYEERLQFNAYDKEHGIREKFADAMRAEFADMNLEVAIGGQISVDVFPRGWDKTFCLQYVEKEFETIHFFGDRTMEGGNDHAIFVDPRTIGHTVTDPEDTMKQVTAVLEGLID</sequence>
<evidence type="ECO:0000256" key="13">
    <source>
        <dbReference type="RuleBase" id="RU361118"/>
    </source>
</evidence>
<evidence type="ECO:0000256" key="5">
    <source>
        <dbReference type="ARBA" id="ARBA00012730"/>
    </source>
</evidence>
<gene>
    <name evidence="15" type="ORF">PFISCL1PPCAC_26196</name>
</gene>
<dbReference type="InterPro" id="IPR005002">
    <property type="entry name" value="PMM"/>
</dbReference>
<evidence type="ECO:0000256" key="12">
    <source>
        <dbReference type="PIRSR" id="PIRSR605002-3"/>
    </source>
</evidence>
<keyword evidence="14" id="KW-0732">Signal</keyword>
<feature type="binding site" evidence="12">
    <location>
        <position position="250"/>
    </location>
    <ligand>
        <name>Mg(2+)</name>
        <dbReference type="ChEBI" id="CHEBI:18420"/>
        <label>1</label>
    </ligand>
</feature>
<protein>
    <recommendedName>
        <fullName evidence="5 13">Phosphomannomutase</fullName>
        <ecNumber evidence="5 13">5.4.2.8</ecNumber>
    </recommendedName>
</protein>
<feature type="binding site" evidence="11">
    <location>
        <position position="206"/>
    </location>
    <ligand>
        <name>alpha-D-mannose 1-phosphate</name>
        <dbReference type="ChEBI" id="CHEBI:58409"/>
    </ligand>
</feature>
<evidence type="ECO:0000256" key="1">
    <source>
        <dbReference type="ARBA" id="ARBA00004496"/>
    </source>
</evidence>
<dbReference type="Gene3D" id="3.40.50.1000">
    <property type="entry name" value="HAD superfamily/HAD-like"/>
    <property type="match status" value="1"/>
</dbReference>
<evidence type="ECO:0000313" key="15">
    <source>
        <dbReference type="EMBL" id="GMT34899.1"/>
    </source>
</evidence>
<dbReference type="Pfam" id="PF03332">
    <property type="entry name" value="PMM"/>
    <property type="match status" value="1"/>
</dbReference>
<comment type="cofactor">
    <cofactor evidence="12">
        <name>Mg(2+)</name>
        <dbReference type="ChEBI" id="CHEBI:18420"/>
    </cofactor>
</comment>
<dbReference type="SFLD" id="SFLDG01143">
    <property type="entry name" value="C2.B.3:_Phosphomannomutase_Lik"/>
    <property type="match status" value="1"/>
</dbReference>
<comment type="pathway">
    <text evidence="2 13">Nucleotide-sugar biosynthesis; GDP-alpha-D-mannose biosynthesis; alpha-D-mannose 1-phosphate from D-fructose 6-phosphate: step 2/2.</text>
</comment>
<accession>A0AAV5WZJ4</accession>
<evidence type="ECO:0000256" key="6">
    <source>
        <dbReference type="ARBA" id="ARBA00022490"/>
    </source>
</evidence>
<evidence type="ECO:0000256" key="11">
    <source>
        <dbReference type="PIRSR" id="PIRSR605002-2"/>
    </source>
</evidence>
<feature type="binding site" evidence="12">
    <location>
        <position position="247"/>
    </location>
    <ligand>
        <name>Mg(2+)</name>
        <dbReference type="ChEBI" id="CHEBI:18420"/>
        <label>1</label>
    </ligand>
</feature>
<evidence type="ECO:0000256" key="9">
    <source>
        <dbReference type="ARBA" id="ARBA00023235"/>
    </source>
</evidence>
<evidence type="ECO:0000256" key="14">
    <source>
        <dbReference type="SAM" id="SignalP"/>
    </source>
</evidence>
<feature type="binding site" evidence="11">
    <location>
        <position position="204"/>
    </location>
    <ligand>
        <name>alpha-D-mannose 1-phosphate</name>
        <dbReference type="ChEBI" id="CHEBI:58409"/>
    </ligand>
</feature>
<comment type="caution">
    <text evidence="15">The sequence shown here is derived from an EMBL/GenBank/DDBJ whole genome shotgun (WGS) entry which is preliminary data.</text>
</comment>
<dbReference type="CDD" id="cd02585">
    <property type="entry name" value="HAD_PMM"/>
    <property type="match status" value="1"/>
</dbReference>
<feature type="non-terminal residue" evidence="15">
    <location>
        <position position="1"/>
    </location>
</feature>
<feature type="signal peptide" evidence="14">
    <location>
        <begin position="1"/>
        <end position="22"/>
    </location>
</feature>
<evidence type="ECO:0000256" key="7">
    <source>
        <dbReference type="ARBA" id="ARBA00022723"/>
    </source>
</evidence>
<dbReference type="SFLD" id="SFLDG01140">
    <property type="entry name" value="C2.B:_Phosphomannomutase_and_P"/>
    <property type="match status" value="1"/>
</dbReference>
<evidence type="ECO:0000256" key="4">
    <source>
        <dbReference type="ARBA" id="ARBA00011738"/>
    </source>
</evidence>
<feature type="binding site" evidence="12">
    <location>
        <position position="33"/>
    </location>
    <ligand>
        <name>Mg(2+)</name>
        <dbReference type="ChEBI" id="CHEBI:18420"/>
        <label>1</label>
    </ligand>
</feature>
<dbReference type="EC" id="5.4.2.8" evidence="5 13"/>
<dbReference type="GO" id="GO:0005829">
    <property type="term" value="C:cytosol"/>
    <property type="evidence" value="ECO:0007669"/>
    <property type="project" value="TreeGrafter"/>
</dbReference>
<dbReference type="Proteomes" id="UP001432322">
    <property type="component" value="Unassembled WGS sequence"/>
</dbReference>
<dbReference type="EMBL" id="BTSY01000006">
    <property type="protein sequence ID" value="GMT34899.1"/>
    <property type="molecule type" value="Genomic_DNA"/>
</dbReference>
<feature type="binding site" evidence="11">
    <location>
        <position position="159"/>
    </location>
    <ligand>
        <name>alpha-D-mannose 1-phosphate</name>
        <dbReference type="ChEBI" id="CHEBI:58409"/>
    </ligand>
</feature>
<dbReference type="SFLD" id="SFLDF00445">
    <property type="entry name" value="alpha-phosphomannomutase"/>
    <property type="match status" value="1"/>
</dbReference>
<feature type="binding site" evidence="11">
    <location>
        <position position="42"/>
    </location>
    <ligand>
        <name>alpha-D-mannose 1-phosphate</name>
        <dbReference type="ChEBI" id="CHEBI:58409"/>
    </ligand>
</feature>
<dbReference type="InterPro" id="IPR043169">
    <property type="entry name" value="PMM_cap"/>
</dbReference>
<dbReference type="InterPro" id="IPR036412">
    <property type="entry name" value="HAD-like_sf"/>
</dbReference>
<keyword evidence="16" id="KW-1185">Reference proteome</keyword>
<evidence type="ECO:0000256" key="8">
    <source>
        <dbReference type="ARBA" id="ARBA00022842"/>
    </source>
</evidence>
<comment type="catalytic activity">
    <reaction evidence="13">
        <text>alpha-D-mannose 1-phosphate = D-mannose 6-phosphate</text>
        <dbReference type="Rhea" id="RHEA:11140"/>
        <dbReference type="ChEBI" id="CHEBI:58409"/>
        <dbReference type="ChEBI" id="CHEBI:58735"/>
        <dbReference type="EC" id="5.4.2.8"/>
    </reaction>
</comment>
<dbReference type="FunFam" id="3.30.1240.20:FF:000001">
    <property type="entry name" value="Phosphomannomutase"/>
    <property type="match status" value="1"/>
</dbReference>
<proteinExistence type="inferred from homology"/>
<dbReference type="PANTHER" id="PTHR10466">
    <property type="entry name" value="PHOSPHOMANNOMUTASE"/>
    <property type="match status" value="1"/>
</dbReference>
<organism evidence="15 16">
    <name type="scientific">Pristionchus fissidentatus</name>
    <dbReference type="NCBI Taxonomy" id="1538716"/>
    <lineage>
        <taxon>Eukaryota</taxon>
        <taxon>Metazoa</taxon>
        <taxon>Ecdysozoa</taxon>
        <taxon>Nematoda</taxon>
        <taxon>Chromadorea</taxon>
        <taxon>Rhabditida</taxon>
        <taxon>Rhabditina</taxon>
        <taxon>Diplogasteromorpha</taxon>
        <taxon>Diplogasteroidea</taxon>
        <taxon>Neodiplogasteridae</taxon>
        <taxon>Pristionchus</taxon>
    </lineage>
</organism>
<dbReference type="InterPro" id="IPR023214">
    <property type="entry name" value="HAD_sf"/>
</dbReference>
<feature type="binding site" evidence="12">
    <location>
        <position position="35"/>
    </location>
    <ligand>
        <name>Mg(2+)</name>
        <dbReference type="ChEBI" id="CHEBI:18420"/>
        <label>1</label>
    </ligand>
</feature>
<feature type="binding site" evidence="11">
    <location>
        <position position="166"/>
    </location>
    <ligand>
        <name>alpha-D-mannose 1-phosphate</name>
        <dbReference type="ChEBI" id="CHEBI:58409"/>
    </ligand>
</feature>
<dbReference type="GO" id="GO:0009298">
    <property type="term" value="P:GDP-mannose biosynthetic process"/>
    <property type="evidence" value="ECO:0007669"/>
    <property type="project" value="InterPro"/>
</dbReference>
<dbReference type="GO" id="GO:0046872">
    <property type="term" value="F:metal ion binding"/>
    <property type="evidence" value="ECO:0007669"/>
    <property type="project" value="UniProtKB-KW"/>
</dbReference>
<dbReference type="GO" id="GO:0006487">
    <property type="term" value="P:protein N-linked glycosylation"/>
    <property type="evidence" value="ECO:0007669"/>
    <property type="project" value="TreeGrafter"/>
</dbReference>
<dbReference type="PANTHER" id="PTHR10466:SF0">
    <property type="entry name" value="PHOSPHOMANNOMUTASE"/>
    <property type="match status" value="1"/>
</dbReference>
<feature type="active site" description="Nucleophile" evidence="10">
    <location>
        <position position="33"/>
    </location>
</feature>
<feature type="chain" id="PRO_5043708641" description="Phosphomannomutase" evidence="14">
    <location>
        <begin position="23"/>
        <end position="274"/>
    </location>
</feature>
<keyword evidence="8 12" id="KW-0460">Magnesium</keyword>
<dbReference type="GO" id="GO:0004615">
    <property type="term" value="F:phosphomannomutase activity"/>
    <property type="evidence" value="ECO:0007669"/>
    <property type="project" value="UniProtKB-EC"/>
</dbReference>
<name>A0AAV5WZJ4_9BILA</name>
<dbReference type="Gene3D" id="3.30.1240.20">
    <property type="match status" value="1"/>
</dbReference>